<dbReference type="EMBL" id="BLXT01004946">
    <property type="protein sequence ID" value="GFO18245.1"/>
    <property type="molecule type" value="Genomic_DNA"/>
</dbReference>
<evidence type="ECO:0000313" key="1">
    <source>
        <dbReference type="EMBL" id="GFO18245.1"/>
    </source>
</evidence>
<dbReference type="Proteomes" id="UP000735302">
    <property type="component" value="Unassembled WGS sequence"/>
</dbReference>
<name>A0AAV4BFC5_9GAST</name>
<comment type="caution">
    <text evidence="1">The sequence shown here is derived from an EMBL/GenBank/DDBJ whole genome shotgun (WGS) entry which is preliminary data.</text>
</comment>
<sequence>MFFSFFLSCAAALPRPDKLERLREEARLARACQARVLPEAESVQATFGDTAFAKVTVSNVLAAQALTLLVVMPRSTTVTPNQNYLWFYSRMLSNLPVH</sequence>
<dbReference type="AlphaFoldDB" id="A0AAV4BFC5"/>
<organism evidence="1 2">
    <name type="scientific">Plakobranchus ocellatus</name>
    <dbReference type="NCBI Taxonomy" id="259542"/>
    <lineage>
        <taxon>Eukaryota</taxon>
        <taxon>Metazoa</taxon>
        <taxon>Spiralia</taxon>
        <taxon>Lophotrochozoa</taxon>
        <taxon>Mollusca</taxon>
        <taxon>Gastropoda</taxon>
        <taxon>Heterobranchia</taxon>
        <taxon>Euthyneura</taxon>
        <taxon>Panpulmonata</taxon>
        <taxon>Sacoglossa</taxon>
        <taxon>Placobranchoidea</taxon>
        <taxon>Plakobranchidae</taxon>
        <taxon>Plakobranchus</taxon>
    </lineage>
</organism>
<keyword evidence="2" id="KW-1185">Reference proteome</keyword>
<proteinExistence type="predicted"/>
<evidence type="ECO:0000313" key="2">
    <source>
        <dbReference type="Proteomes" id="UP000735302"/>
    </source>
</evidence>
<protein>
    <submittedName>
        <fullName evidence="1">Uncharacterized protein</fullName>
    </submittedName>
</protein>
<gene>
    <name evidence="1" type="ORF">PoB_004475000</name>
</gene>
<reference evidence="1 2" key="1">
    <citation type="journal article" date="2021" name="Elife">
        <title>Chloroplast acquisition without the gene transfer in kleptoplastic sea slugs, Plakobranchus ocellatus.</title>
        <authorList>
            <person name="Maeda T."/>
            <person name="Takahashi S."/>
            <person name="Yoshida T."/>
            <person name="Shimamura S."/>
            <person name="Takaki Y."/>
            <person name="Nagai Y."/>
            <person name="Toyoda A."/>
            <person name="Suzuki Y."/>
            <person name="Arimoto A."/>
            <person name="Ishii H."/>
            <person name="Satoh N."/>
            <person name="Nishiyama T."/>
            <person name="Hasebe M."/>
            <person name="Maruyama T."/>
            <person name="Minagawa J."/>
            <person name="Obokata J."/>
            <person name="Shigenobu S."/>
        </authorList>
    </citation>
    <scope>NUCLEOTIDE SEQUENCE [LARGE SCALE GENOMIC DNA]</scope>
</reference>
<accession>A0AAV4BFC5</accession>